<dbReference type="SUPFAM" id="SSF53474">
    <property type="entry name" value="alpha/beta-Hydrolases"/>
    <property type="match status" value="1"/>
</dbReference>
<organism evidence="2 4">
    <name type="scientific">Levilactobacillus brevis</name>
    <name type="common">Lactobacillus brevis</name>
    <dbReference type="NCBI Taxonomy" id="1580"/>
    <lineage>
        <taxon>Bacteria</taxon>
        <taxon>Bacillati</taxon>
        <taxon>Bacillota</taxon>
        <taxon>Bacilli</taxon>
        <taxon>Lactobacillales</taxon>
        <taxon>Lactobacillaceae</taxon>
        <taxon>Levilactobacillus</taxon>
    </lineage>
</organism>
<dbReference type="AlphaFoldDB" id="A0A2A3TZK5"/>
<evidence type="ECO:0000313" key="4">
    <source>
        <dbReference type="Proteomes" id="UP000217918"/>
    </source>
</evidence>
<dbReference type="OMA" id="NDPICSP"/>
<dbReference type="Proteomes" id="UP001164768">
    <property type="component" value="Chromosome"/>
</dbReference>
<dbReference type="EMBL" id="NVYO01000001">
    <property type="protein sequence ID" value="PBQ24544.1"/>
    <property type="molecule type" value="Genomic_DNA"/>
</dbReference>
<gene>
    <name evidence="2" type="ORF">CNR29_11165</name>
    <name evidence="3" type="ORF">ORR04_10620</name>
</gene>
<dbReference type="RefSeq" id="WP_011668622.1">
    <property type="nucleotide sequence ID" value="NZ_BBOW01000092.1"/>
</dbReference>
<name>A0A2A3TZK5_LEVBR</name>
<proteinExistence type="predicted"/>
<feature type="domain" description="Phospholipase/carboxylesterase/thioesterase" evidence="1">
    <location>
        <begin position="66"/>
        <end position="197"/>
    </location>
</feature>
<dbReference type="GO" id="GO:0016787">
    <property type="term" value="F:hydrolase activity"/>
    <property type="evidence" value="ECO:0007669"/>
    <property type="project" value="InterPro"/>
</dbReference>
<evidence type="ECO:0000259" key="1">
    <source>
        <dbReference type="Pfam" id="PF02230"/>
    </source>
</evidence>
<reference evidence="2 4" key="1">
    <citation type="submission" date="2017-09" db="EMBL/GenBank/DDBJ databases">
        <title>Genome sequence of Lactobacillus brevis D7.</title>
        <authorList>
            <person name="Kwon M.-S."/>
            <person name="Lim S.K."/>
            <person name="Choi H.-J."/>
        </authorList>
    </citation>
    <scope>NUCLEOTIDE SEQUENCE [LARGE SCALE GENOMIC DNA]</scope>
    <source>
        <strain evidence="2 4">D7</strain>
    </source>
</reference>
<dbReference type="InterPro" id="IPR003140">
    <property type="entry name" value="PLipase/COase/thioEstase"/>
</dbReference>
<evidence type="ECO:0000313" key="2">
    <source>
        <dbReference type="EMBL" id="PBQ24544.1"/>
    </source>
</evidence>
<reference evidence="3" key="2">
    <citation type="submission" date="2022-11" db="EMBL/GenBank/DDBJ databases">
        <title>Whole genome sequence of Levilactobacillus brevis SMB091.</title>
        <authorList>
            <person name="Kim J.-M."/>
            <person name="Kim O.-C."/>
            <person name="Choi Y.H."/>
            <person name="Han N.S."/>
            <person name="Hurh B."/>
        </authorList>
    </citation>
    <scope>NUCLEOTIDE SEQUENCE</scope>
    <source>
        <strain evidence="3">SMB091</strain>
    </source>
</reference>
<dbReference type="Pfam" id="PF02230">
    <property type="entry name" value="Abhydrolase_2"/>
    <property type="match status" value="1"/>
</dbReference>
<protein>
    <submittedName>
        <fullName evidence="2">Esterase</fullName>
    </submittedName>
</protein>
<dbReference type="Proteomes" id="UP000217918">
    <property type="component" value="Unassembled WGS sequence"/>
</dbReference>
<dbReference type="InterPro" id="IPR029058">
    <property type="entry name" value="AB_hydrolase_fold"/>
</dbReference>
<dbReference type="EMBL" id="CP113117">
    <property type="protein sequence ID" value="WAD01371.1"/>
    <property type="molecule type" value="Genomic_DNA"/>
</dbReference>
<dbReference type="Gene3D" id="3.40.50.1820">
    <property type="entry name" value="alpha/beta hydrolase"/>
    <property type="match status" value="1"/>
</dbReference>
<accession>A0A2A3TZK5</accession>
<sequence>MAELIETMPGANTEPPVLLLQGTGGTNQEMLAFGRRLAPQSPLITIAGRQGEGQQRQYFSQTAVGPVDDQQVQMESLWLGQTVQQVCQSRHWDATRLITIGYSNGAAMAAYGLQSGHLPGKTAVLFRPLWLSVPQPQHRTDYQAWLSAGEHDPLVTVATVQRVAAACQKIGATTTLEMTGGTHQLTPQEVLAARTWLMVNAL</sequence>
<evidence type="ECO:0000313" key="3">
    <source>
        <dbReference type="EMBL" id="WAD01371.1"/>
    </source>
</evidence>